<evidence type="ECO:0008006" key="3">
    <source>
        <dbReference type="Google" id="ProtNLM"/>
    </source>
</evidence>
<dbReference type="AlphaFoldDB" id="A0A369PXT0"/>
<dbReference type="EMBL" id="QPKV01000003">
    <property type="protein sequence ID" value="RDC57491.1"/>
    <property type="molecule type" value="Genomic_DNA"/>
</dbReference>
<comment type="caution">
    <text evidence="1">The sequence shown here is derived from an EMBL/GenBank/DDBJ whole genome shotgun (WGS) entry which is preliminary data.</text>
</comment>
<dbReference type="Proteomes" id="UP000253961">
    <property type="component" value="Unassembled WGS sequence"/>
</dbReference>
<dbReference type="OrthoDB" id="1364255at2"/>
<name>A0A369PXT0_9SPHI</name>
<organism evidence="1 2">
    <name type="scientific">Pedobacter chinensis</name>
    <dbReference type="NCBI Taxonomy" id="2282421"/>
    <lineage>
        <taxon>Bacteria</taxon>
        <taxon>Pseudomonadati</taxon>
        <taxon>Bacteroidota</taxon>
        <taxon>Sphingobacteriia</taxon>
        <taxon>Sphingobacteriales</taxon>
        <taxon>Sphingobacteriaceae</taxon>
        <taxon>Pedobacter</taxon>
    </lineage>
</organism>
<protein>
    <recommendedName>
        <fullName evidence="3">Addiction module toxin RelE</fullName>
    </recommendedName>
</protein>
<keyword evidence="2" id="KW-1185">Reference proteome</keyword>
<accession>A0A369PXT0</accession>
<evidence type="ECO:0000313" key="2">
    <source>
        <dbReference type="Proteomes" id="UP000253961"/>
    </source>
</evidence>
<evidence type="ECO:0000313" key="1">
    <source>
        <dbReference type="EMBL" id="RDC57491.1"/>
    </source>
</evidence>
<dbReference type="RefSeq" id="WP_115402658.1">
    <property type="nucleotide sequence ID" value="NZ_QPKV01000003.1"/>
</dbReference>
<sequence>MNYNVKTIPDFDKEAKRIAKKHKSIKYDISDLIDNLEVNPTLGIHLGQNVYKIRMAISDTNKGKSGGARIITYVLLDDETVFLADIYLKSEHDTVDVNRVILRLKDAGII</sequence>
<gene>
    <name evidence="1" type="ORF">DU508_10095</name>
</gene>
<reference evidence="1 2" key="1">
    <citation type="submission" date="2018-07" db="EMBL/GenBank/DDBJ databases">
        <title>Pedobacter sp. nov., isolated from soil.</title>
        <authorList>
            <person name="Zhou L.Y."/>
            <person name="Du Z.J."/>
        </authorList>
    </citation>
    <scope>NUCLEOTIDE SEQUENCE [LARGE SCALE GENOMIC DNA]</scope>
    <source>
        <strain evidence="1 2">JDX94</strain>
    </source>
</reference>
<proteinExistence type="predicted"/>